<keyword evidence="2" id="KW-0812">Transmembrane</keyword>
<keyword evidence="4" id="KW-1185">Reference proteome</keyword>
<keyword evidence="2" id="KW-0472">Membrane</keyword>
<feature type="region of interest" description="Disordered" evidence="1">
    <location>
        <begin position="1"/>
        <end position="54"/>
    </location>
</feature>
<keyword evidence="2" id="KW-1133">Transmembrane helix</keyword>
<evidence type="ECO:0000256" key="1">
    <source>
        <dbReference type="SAM" id="MobiDB-lite"/>
    </source>
</evidence>
<feature type="transmembrane region" description="Helical" evidence="2">
    <location>
        <begin position="67"/>
        <end position="89"/>
    </location>
</feature>
<organism evidence="3 4">
    <name type="scientific">Niveomyces insectorum RCEF 264</name>
    <dbReference type="NCBI Taxonomy" id="1081102"/>
    <lineage>
        <taxon>Eukaryota</taxon>
        <taxon>Fungi</taxon>
        <taxon>Dikarya</taxon>
        <taxon>Ascomycota</taxon>
        <taxon>Pezizomycotina</taxon>
        <taxon>Sordariomycetes</taxon>
        <taxon>Hypocreomycetidae</taxon>
        <taxon>Hypocreales</taxon>
        <taxon>Cordycipitaceae</taxon>
        <taxon>Niveomyces</taxon>
    </lineage>
</organism>
<name>A0A167XNN6_9HYPO</name>
<proteinExistence type="predicted"/>
<dbReference type="AlphaFoldDB" id="A0A167XNN6"/>
<comment type="caution">
    <text evidence="3">The sequence shown here is derived from an EMBL/GenBank/DDBJ whole genome shotgun (WGS) entry which is preliminary data.</text>
</comment>
<gene>
    <name evidence="3" type="ORF">SPI_01982</name>
</gene>
<dbReference type="Proteomes" id="UP000076874">
    <property type="component" value="Unassembled WGS sequence"/>
</dbReference>
<protein>
    <submittedName>
        <fullName evidence="3">Uncharacterized protein</fullName>
    </submittedName>
</protein>
<evidence type="ECO:0000256" key="2">
    <source>
        <dbReference type="SAM" id="Phobius"/>
    </source>
</evidence>
<sequence>MDSPTPLEGRGDLPAQAAEGPGTSETTPLLRGSGRQAHDGEEGPSQNGRQGQGRLQALQAHWTALGIYRIVIVGLILVVVLLAGMSYGAF</sequence>
<evidence type="ECO:0000313" key="4">
    <source>
        <dbReference type="Proteomes" id="UP000076874"/>
    </source>
</evidence>
<accession>A0A167XNN6</accession>
<dbReference type="EMBL" id="AZHD01000003">
    <property type="protein sequence ID" value="OAA65195.1"/>
    <property type="molecule type" value="Genomic_DNA"/>
</dbReference>
<reference evidence="3 4" key="1">
    <citation type="journal article" date="2016" name="Genome Biol. Evol.">
        <title>Divergent and convergent evolution of fungal pathogenicity.</title>
        <authorList>
            <person name="Shang Y."/>
            <person name="Xiao G."/>
            <person name="Zheng P."/>
            <person name="Cen K."/>
            <person name="Zhan S."/>
            <person name="Wang C."/>
        </authorList>
    </citation>
    <scope>NUCLEOTIDE SEQUENCE [LARGE SCALE GENOMIC DNA]</scope>
    <source>
        <strain evidence="3 4">RCEF 264</strain>
    </source>
</reference>
<evidence type="ECO:0000313" key="3">
    <source>
        <dbReference type="EMBL" id="OAA65195.1"/>
    </source>
</evidence>